<dbReference type="Gene3D" id="3.40.50.620">
    <property type="entry name" value="HUPs"/>
    <property type="match status" value="2"/>
</dbReference>
<dbReference type="Pfam" id="PF00582">
    <property type="entry name" value="Usp"/>
    <property type="match status" value="2"/>
</dbReference>
<name>A0A8J3SQS7_9ACTN</name>
<reference evidence="3 4" key="1">
    <citation type="submission" date="2021-01" db="EMBL/GenBank/DDBJ databases">
        <title>Whole genome shotgun sequence of Planobispora siamensis NBRC 107568.</title>
        <authorList>
            <person name="Komaki H."/>
            <person name="Tamura T."/>
        </authorList>
    </citation>
    <scope>NUCLEOTIDE SEQUENCE [LARGE SCALE GENOMIC DNA]</scope>
    <source>
        <strain evidence="3 4">NBRC 107568</strain>
    </source>
</reference>
<dbReference type="RefSeq" id="WP_204069767.1">
    <property type="nucleotide sequence ID" value="NZ_BOOJ01000100.1"/>
</dbReference>
<dbReference type="PANTHER" id="PTHR46553">
    <property type="entry name" value="ADENINE NUCLEOTIDE ALPHA HYDROLASES-LIKE SUPERFAMILY PROTEIN"/>
    <property type="match status" value="1"/>
</dbReference>
<organism evidence="3 4">
    <name type="scientific">Planobispora siamensis</name>
    <dbReference type="NCBI Taxonomy" id="936338"/>
    <lineage>
        <taxon>Bacteria</taxon>
        <taxon>Bacillati</taxon>
        <taxon>Actinomycetota</taxon>
        <taxon>Actinomycetes</taxon>
        <taxon>Streptosporangiales</taxon>
        <taxon>Streptosporangiaceae</taxon>
        <taxon>Planobispora</taxon>
    </lineage>
</organism>
<evidence type="ECO:0000256" key="1">
    <source>
        <dbReference type="ARBA" id="ARBA00008791"/>
    </source>
</evidence>
<dbReference type="PANTHER" id="PTHR46553:SF3">
    <property type="entry name" value="ADENINE NUCLEOTIDE ALPHA HYDROLASES-LIKE SUPERFAMILY PROTEIN"/>
    <property type="match status" value="1"/>
</dbReference>
<keyword evidence="4" id="KW-1185">Reference proteome</keyword>
<evidence type="ECO:0000259" key="2">
    <source>
        <dbReference type="Pfam" id="PF00582"/>
    </source>
</evidence>
<dbReference type="InterPro" id="IPR014729">
    <property type="entry name" value="Rossmann-like_a/b/a_fold"/>
</dbReference>
<comment type="caution">
    <text evidence="3">The sequence shown here is derived from an EMBL/GenBank/DDBJ whole genome shotgun (WGS) entry which is preliminary data.</text>
</comment>
<dbReference type="CDD" id="cd00293">
    <property type="entry name" value="USP-like"/>
    <property type="match status" value="1"/>
</dbReference>
<dbReference type="PRINTS" id="PR01438">
    <property type="entry name" value="UNVRSLSTRESS"/>
</dbReference>
<dbReference type="InterPro" id="IPR006016">
    <property type="entry name" value="UspA"/>
</dbReference>
<protein>
    <submittedName>
        <fullName evidence="3">Universal stress protein</fullName>
    </submittedName>
</protein>
<comment type="similarity">
    <text evidence="1">Belongs to the universal stress protein A family.</text>
</comment>
<dbReference type="Proteomes" id="UP000619788">
    <property type="component" value="Unassembled WGS sequence"/>
</dbReference>
<feature type="domain" description="UspA" evidence="2">
    <location>
        <begin position="1"/>
        <end position="139"/>
    </location>
</feature>
<proteinExistence type="inferred from homology"/>
<accession>A0A8J3SQS7</accession>
<evidence type="ECO:0000313" key="4">
    <source>
        <dbReference type="Proteomes" id="UP000619788"/>
    </source>
</evidence>
<dbReference type="AlphaFoldDB" id="A0A8J3SQS7"/>
<evidence type="ECO:0000313" key="3">
    <source>
        <dbReference type="EMBL" id="GIH97785.1"/>
    </source>
</evidence>
<dbReference type="SUPFAM" id="SSF52402">
    <property type="entry name" value="Adenine nucleotide alpha hydrolases-like"/>
    <property type="match status" value="2"/>
</dbReference>
<dbReference type="InterPro" id="IPR006015">
    <property type="entry name" value="Universal_stress_UspA"/>
</dbReference>
<dbReference type="EMBL" id="BOOJ01000100">
    <property type="protein sequence ID" value="GIH97785.1"/>
    <property type="molecule type" value="Genomic_DNA"/>
</dbReference>
<feature type="domain" description="UspA" evidence="2">
    <location>
        <begin position="149"/>
        <end position="282"/>
    </location>
</feature>
<gene>
    <name evidence="3" type="ORF">Psi01_84150</name>
</gene>
<sequence>MSDPVVVGTDGSVAGSAAVEWAAGDAARMGAPLHIVFALDRSPYDIARFPIRDEGDALARSAEKVLAEAEAVARKDRPELEVVTRTIEGTPAVILRDQAAHATEVVIGSRGLGGFTGAVLGSVSVHVAGHARGPVVVVRSGPRSAHGEIVVGVDDSPECDPAIAYAFEQARSRGARLRALHAWQAPVHAYAPDIAYDMDEVNRVHTQAAVERLAPWRRTYPQVEVIEDVRVGHPVQALAEASEQADLVVVGSHGRGVVGSLTLGSVSRGLLHHARGAVAVVRSPRLEAQGA</sequence>